<dbReference type="Proteomes" id="UP000789366">
    <property type="component" value="Unassembled WGS sequence"/>
</dbReference>
<keyword evidence="2" id="KW-1185">Reference proteome</keyword>
<protein>
    <submittedName>
        <fullName evidence="1">5687_t:CDS:1</fullName>
    </submittedName>
</protein>
<gene>
    <name evidence="1" type="ORF">SPELUC_LOCUS595</name>
</gene>
<comment type="caution">
    <text evidence="1">The sequence shown here is derived from an EMBL/GenBank/DDBJ whole genome shotgun (WGS) entry which is preliminary data.</text>
</comment>
<evidence type="ECO:0000313" key="2">
    <source>
        <dbReference type="Proteomes" id="UP000789366"/>
    </source>
</evidence>
<sequence>MHSKKLKNKSKKSSTSYMVSASKKKRDERINKKFLIHKLSEQVKYLSRRKHTAPQEGQHVFNCLIEKFEHWKQNIEDMPDNESLNYKDIYIKFQNEKKEQEIHVNNAKICELENQIVKLKIYVEQKDQKIVDLESEIKCMKIDSAIKNQKTRDPEMKIEEFKNCGLIIKLWCEHLKNLDVALIHPLWLGLVCLGIDTLLKNVLVLNIEYNCFGTKQE</sequence>
<organism evidence="1 2">
    <name type="scientific">Cetraspora pellucida</name>
    <dbReference type="NCBI Taxonomy" id="1433469"/>
    <lineage>
        <taxon>Eukaryota</taxon>
        <taxon>Fungi</taxon>
        <taxon>Fungi incertae sedis</taxon>
        <taxon>Mucoromycota</taxon>
        <taxon>Glomeromycotina</taxon>
        <taxon>Glomeromycetes</taxon>
        <taxon>Diversisporales</taxon>
        <taxon>Gigasporaceae</taxon>
        <taxon>Cetraspora</taxon>
    </lineage>
</organism>
<evidence type="ECO:0000313" key="1">
    <source>
        <dbReference type="EMBL" id="CAG8447423.1"/>
    </source>
</evidence>
<accession>A0ACA9K1Z7</accession>
<reference evidence="1" key="1">
    <citation type="submission" date="2021-06" db="EMBL/GenBank/DDBJ databases">
        <authorList>
            <person name="Kallberg Y."/>
            <person name="Tangrot J."/>
            <person name="Rosling A."/>
        </authorList>
    </citation>
    <scope>NUCLEOTIDE SEQUENCE</scope>
    <source>
        <strain evidence="1">28 12/20/2015</strain>
    </source>
</reference>
<dbReference type="EMBL" id="CAJVPW010000233">
    <property type="protein sequence ID" value="CAG8447423.1"/>
    <property type="molecule type" value="Genomic_DNA"/>
</dbReference>
<name>A0ACA9K1Z7_9GLOM</name>
<proteinExistence type="predicted"/>